<organism evidence="1 2">
    <name type="scientific">Trichonephila inaurata madagascariensis</name>
    <dbReference type="NCBI Taxonomy" id="2747483"/>
    <lineage>
        <taxon>Eukaryota</taxon>
        <taxon>Metazoa</taxon>
        <taxon>Ecdysozoa</taxon>
        <taxon>Arthropoda</taxon>
        <taxon>Chelicerata</taxon>
        <taxon>Arachnida</taxon>
        <taxon>Araneae</taxon>
        <taxon>Araneomorphae</taxon>
        <taxon>Entelegynae</taxon>
        <taxon>Araneoidea</taxon>
        <taxon>Nephilidae</taxon>
        <taxon>Trichonephila</taxon>
        <taxon>Trichonephila inaurata</taxon>
    </lineage>
</organism>
<reference evidence="1" key="1">
    <citation type="submission" date="2020-08" db="EMBL/GenBank/DDBJ databases">
        <title>Multicomponent nature underlies the extraordinary mechanical properties of spider dragline silk.</title>
        <authorList>
            <person name="Kono N."/>
            <person name="Nakamura H."/>
            <person name="Mori M."/>
            <person name="Yoshida Y."/>
            <person name="Ohtoshi R."/>
            <person name="Malay A.D."/>
            <person name="Moran D.A.P."/>
            <person name="Tomita M."/>
            <person name="Numata K."/>
            <person name="Arakawa K."/>
        </authorList>
    </citation>
    <scope>NUCLEOTIDE SEQUENCE</scope>
</reference>
<sequence>MEENEKLGHMSPNKGLEGKISYFLPHHAVRRKDSITTKLRVVIDGSCKPPNSNSLNSVLGVCQMLQPDIFTLLLRFRVNEIAFTADIKQMYGVLIQALIEALDARGFHLRKWRSNSRDVLTNISKNLEFNEPNVEIHPENCSKALGLIWDSMQRQDRFIFNINFKFKGDITKRSFLFQSARLFDPLGFLSPRTILIKIFYQHLWLLKLDWDDALPEHFVLKWKTVSSGISTSLPFINSEMASIYKVTLH</sequence>
<dbReference type="PANTHER" id="PTHR47331:SF1">
    <property type="entry name" value="GAG-LIKE PROTEIN"/>
    <property type="match status" value="1"/>
</dbReference>
<dbReference type="OrthoDB" id="8056027at2759"/>
<dbReference type="InterPro" id="IPR008042">
    <property type="entry name" value="Retrotrans_Pao"/>
</dbReference>
<dbReference type="Proteomes" id="UP000886998">
    <property type="component" value="Unassembled WGS sequence"/>
</dbReference>
<keyword evidence="2" id="KW-1185">Reference proteome</keyword>
<evidence type="ECO:0000313" key="1">
    <source>
        <dbReference type="EMBL" id="GFY42002.1"/>
    </source>
</evidence>
<dbReference type="PANTHER" id="PTHR47331">
    <property type="entry name" value="PHD-TYPE DOMAIN-CONTAINING PROTEIN"/>
    <property type="match status" value="1"/>
</dbReference>
<gene>
    <name evidence="1" type="primary">AVEN_242173_1</name>
    <name evidence="1" type="ORF">TNIN_248481</name>
</gene>
<dbReference type="EMBL" id="BMAV01002825">
    <property type="protein sequence ID" value="GFY42002.1"/>
    <property type="molecule type" value="Genomic_DNA"/>
</dbReference>
<name>A0A8X7BTG0_9ARAC</name>
<proteinExistence type="predicted"/>
<evidence type="ECO:0000313" key="2">
    <source>
        <dbReference type="Proteomes" id="UP000886998"/>
    </source>
</evidence>
<accession>A0A8X7BTG0</accession>
<dbReference type="AlphaFoldDB" id="A0A8X7BTG0"/>
<dbReference type="Pfam" id="PF05380">
    <property type="entry name" value="Peptidase_A17"/>
    <property type="match status" value="1"/>
</dbReference>
<comment type="caution">
    <text evidence="1">The sequence shown here is derived from an EMBL/GenBank/DDBJ whole genome shotgun (WGS) entry which is preliminary data.</text>
</comment>
<protein>
    <submittedName>
        <fullName evidence="1">DUF1758 domain-containing protein</fullName>
    </submittedName>
</protein>